<evidence type="ECO:0000313" key="2">
    <source>
        <dbReference type="Proteomes" id="UP000317171"/>
    </source>
</evidence>
<reference evidence="1 2" key="1">
    <citation type="submission" date="2019-02" db="EMBL/GenBank/DDBJ databases">
        <title>Deep-cultivation of Planctomycetes and their phenomic and genomic characterization uncovers novel biology.</title>
        <authorList>
            <person name="Wiegand S."/>
            <person name="Jogler M."/>
            <person name="Boedeker C."/>
            <person name="Pinto D."/>
            <person name="Vollmers J."/>
            <person name="Rivas-Marin E."/>
            <person name="Kohn T."/>
            <person name="Peeters S.H."/>
            <person name="Heuer A."/>
            <person name="Rast P."/>
            <person name="Oberbeckmann S."/>
            <person name="Bunk B."/>
            <person name="Jeske O."/>
            <person name="Meyerdierks A."/>
            <person name="Storesund J.E."/>
            <person name="Kallscheuer N."/>
            <person name="Luecker S."/>
            <person name="Lage O.M."/>
            <person name="Pohl T."/>
            <person name="Merkel B.J."/>
            <person name="Hornburger P."/>
            <person name="Mueller R.-W."/>
            <person name="Bruemmer F."/>
            <person name="Labrenz M."/>
            <person name="Spormann A.M."/>
            <person name="Op den Camp H."/>
            <person name="Overmann J."/>
            <person name="Amann R."/>
            <person name="Jetten M.S.M."/>
            <person name="Mascher T."/>
            <person name="Medema M.H."/>
            <person name="Devos D.P."/>
            <person name="Kaster A.-K."/>
            <person name="Ovreas L."/>
            <person name="Rohde M."/>
            <person name="Galperin M.Y."/>
            <person name="Jogler C."/>
        </authorList>
    </citation>
    <scope>NUCLEOTIDE SEQUENCE [LARGE SCALE GENOMIC DNA]</scope>
    <source>
        <strain evidence="1 2">Pan241w</strain>
    </source>
</reference>
<gene>
    <name evidence="1" type="ORF">Pan241w_36250</name>
</gene>
<name>A0A517RI17_9PLAN</name>
<protein>
    <recommendedName>
        <fullName evidence="3">DUF481 domain-containing protein</fullName>
    </recommendedName>
</protein>
<proteinExistence type="predicted"/>
<evidence type="ECO:0000313" key="1">
    <source>
        <dbReference type="EMBL" id="QDT43524.1"/>
    </source>
</evidence>
<dbReference type="OrthoDB" id="209144at2"/>
<organism evidence="1 2">
    <name type="scientific">Gimesia alba</name>
    <dbReference type="NCBI Taxonomy" id="2527973"/>
    <lineage>
        <taxon>Bacteria</taxon>
        <taxon>Pseudomonadati</taxon>
        <taxon>Planctomycetota</taxon>
        <taxon>Planctomycetia</taxon>
        <taxon>Planctomycetales</taxon>
        <taxon>Planctomycetaceae</taxon>
        <taxon>Gimesia</taxon>
    </lineage>
</organism>
<dbReference type="AlphaFoldDB" id="A0A517RI17"/>
<sequence length="378" mass="42830">MNDFMGRSRLLFQINYLLCLLLVSLITTLSGSGVACAGDNMAAETLYLKDGQDFSGESIGFEDGKILFRLSDGQVRSILLGLVDRLEYNSVDAEPASESSEEALLINNENTSLPPLPSLIDQVPVPDPLSVSPESVPELEDDSHFDQIEGVCDQCWDYVEIWTKRMEIGGTFLAGNTDRDYITTGLFLEKSDNDNLFEFEIGGRWGQSNGVRDANRWYGNATFDLARTSDWIVFVTNKNVYDEFENLDWRGTISSGLGYRFINEKDKRLIVRVGPGGTREIYNSPRLRRTTLDVFVEIEFRWPLSDHAQLEHKQTWTPSVDVAQILRVTTETGLLFKLDNKDRWNLKFGFLQVYNSFPNAGRKKSDYTGSVSLVYTRK</sequence>
<dbReference type="InterPro" id="IPR007433">
    <property type="entry name" value="DUF481"/>
</dbReference>
<dbReference type="KEGG" id="gaz:Pan241w_36250"/>
<dbReference type="Proteomes" id="UP000317171">
    <property type="component" value="Chromosome"/>
</dbReference>
<dbReference type="Pfam" id="PF04338">
    <property type="entry name" value="DUF481"/>
    <property type="match status" value="1"/>
</dbReference>
<evidence type="ECO:0008006" key="3">
    <source>
        <dbReference type="Google" id="ProtNLM"/>
    </source>
</evidence>
<keyword evidence="2" id="KW-1185">Reference proteome</keyword>
<dbReference type="EMBL" id="CP036269">
    <property type="protein sequence ID" value="QDT43524.1"/>
    <property type="molecule type" value="Genomic_DNA"/>
</dbReference>
<accession>A0A517RI17</accession>